<dbReference type="AlphaFoldDB" id="A0A9Q3M6J7"/>
<dbReference type="EMBL" id="JABDYC010000001">
    <property type="protein sequence ID" value="MBX5021162.1"/>
    <property type="molecule type" value="Genomic_DNA"/>
</dbReference>
<comment type="caution">
    <text evidence="1">The sequence shown here is derived from an EMBL/GenBank/DDBJ whole genome shotgun (WGS) entry which is preliminary data.</text>
</comment>
<dbReference type="Proteomes" id="UP000749740">
    <property type="component" value="Unassembled WGS sequence"/>
</dbReference>
<name>A0A9Q3M6J7_9HYPH</name>
<reference evidence="1" key="1">
    <citation type="submission" date="2020-04" db="EMBL/GenBank/DDBJ databases">
        <title>Global-level population genomics: horizontal gene transfer, symbiosis and evolution in Rhizobia.</title>
        <authorList>
            <person name="Gai Y."/>
        </authorList>
    </citation>
    <scope>NUCLEOTIDE SEQUENCE</scope>
    <source>
        <strain evidence="1">BLR57</strain>
    </source>
</reference>
<evidence type="ECO:0000313" key="2">
    <source>
        <dbReference type="Proteomes" id="UP000749740"/>
    </source>
</evidence>
<proteinExistence type="predicted"/>
<protein>
    <submittedName>
        <fullName evidence="1">Uncharacterized protein</fullName>
    </submittedName>
</protein>
<evidence type="ECO:0000313" key="1">
    <source>
        <dbReference type="EMBL" id="MBX5021162.1"/>
    </source>
</evidence>
<dbReference type="RefSeq" id="WP_221133312.1">
    <property type="nucleotide sequence ID" value="NZ_JABDYC010000001.1"/>
</dbReference>
<accession>A0A9Q3M6J7</accession>
<gene>
    <name evidence="1" type="ORF">HJB63_00950</name>
</gene>
<sequence>MNKDKTFPWWNPLTWVDLILQAVGAIFRSILEFFGMLAPPRTDQHENIQLADVEAEKKTAEERQAAVDHLDREMTPAQMVYAYCRATEDERRLMNLEKLTPEQQDWLMRLSDRDLVLLGASGKAACTRSVEALRLMVSTSKLRAPEMEADPVALPIPKDMSMTEEQKQQFIEDRFDELFPGLRMAHANPKCRPSSSTALH</sequence>
<organism evidence="1 2">
    <name type="scientific">Rhizobium lentis</name>
    <dbReference type="NCBI Taxonomy" id="1138194"/>
    <lineage>
        <taxon>Bacteria</taxon>
        <taxon>Pseudomonadati</taxon>
        <taxon>Pseudomonadota</taxon>
        <taxon>Alphaproteobacteria</taxon>
        <taxon>Hyphomicrobiales</taxon>
        <taxon>Rhizobiaceae</taxon>
        <taxon>Rhizobium/Agrobacterium group</taxon>
        <taxon>Rhizobium</taxon>
    </lineage>
</organism>